<accession>A0A067D0R5</accession>
<dbReference type="OrthoDB" id="10495025at2759"/>
<name>A0A067D0R5_SAPPC</name>
<organism evidence="1 2">
    <name type="scientific">Saprolegnia parasitica (strain CBS 223.65)</name>
    <dbReference type="NCBI Taxonomy" id="695850"/>
    <lineage>
        <taxon>Eukaryota</taxon>
        <taxon>Sar</taxon>
        <taxon>Stramenopiles</taxon>
        <taxon>Oomycota</taxon>
        <taxon>Saprolegniomycetes</taxon>
        <taxon>Saprolegniales</taxon>
        <taxon>Saprolegniaceae</taxon>
        <taxon>Saprolegnia</taxon>
    </lineage>
</organism>
<dbReference type="AlphaFoldDB" id="A0A067D0R5"/>
<protein>
    <submittedName>
        <fullName evidence="1">Uncharacterized protein</fullName>
    </submittedName>
</protein>
<proteinExistence type="predicted"/>
<sequence>MPRLPALHEDALDDASVVRLASRASSAKSVALSTPQPAPMDAGVDAFYHDVCRSSICCCCARATTRRDAAPVTRTVDDDASGLLIELVLSLLREQCRSILQEPAAPPARVSVPTQTTRLHPDTATVDLINTKYIAFMQHLSQRGRALHAKGLGSREDVVEHRLHETMCQLFANPKMILVVRDIMLQKLQEHA</sequence>
<reference evidence="1 2" key="1">
    <citation type="journal article" date="2013" name="PLoS Genet.">
        <title>Distinctive expansion of potential virulence genes in the genome of the oomycete fish pathogen Saprolegnia parasitica.</title>
        <authorList>
            <person name="Jiang R.H."/>
            <person name="de Bruijn I."/>
            <person name="Haas B.J."/>
            <person name="Belmonte R."/>
            <person name="Lobach L."/>
            <person name="Christie J."/>
            <person name="van den Ackerveken G."/>
            <person name="Bottin A."/>
            <person name="Bulone V."/>
            <person name="Diaz-Moreno S.M."/>
            <person name="Dumas B."/>
            <person name="Fan L."/>
            <person name="Gaulin E."/>
            <person name="Govers F."/>
            <person name="Grenville-Briggs L.J."/>
            <person name="Horner N.R."/>
            <person name="Levin J.Z."/>
            <person name="Mammella M."/>
            <person name="Meijer H.J."/>
            <person name="Morris P."/>
            <person name="Nusbaum C."/>
            <person name="Oome S."/>
            <person name="Phillips A.J."/>
            <person name="van Rooyen D."/>
            <person name="Rzeszutek E."/>
            <person name="Saraiva M."/>
            <person name="Secombes C.J."/>
            <person name="Seidl M.F."/>
            <person name="Snel B."/>
            <person name="Stassen J.H."/>
            <person name="Sykes S."/>
            <person name="Tripathy S."/>
            <person name="van den Berg H."/>
            <person name="Vega-Arreguin J.C."/>
            <person name="Wawra S."/>
            <person name="Young S.K."/>
            <person name="Zeng Q."/>
            <person name="Dieguez-Uribeondo J."/>
            <person name="Russ C."/>
            <person name="Tyler B.M."/>
            <person name="van West P."/>
        </authorList>
    </citation>
    <scope>NUCLEOTIDE SEQUENCE [LARGE SCALE GENOMIC DNA]</scope>
    <source>
        <strain evidence="1 2">CBS 223.65</strain>
    </source>
</reference>
<dbReference type="GeneID" id="24140820"/>
<evidence type="ECO:0000313" key="2">
    <source>
        <dbReference type="Proteomes" id="UP000030745"/>
    </source>
</evidence>
<dbReference type="VEuPathDB" id="FungiDB:SPRG_19449"/>
<gene>
    <name evidence="1" type="ORF">SPRG_19449</name>
</gene>
<dbReference type="KEGG" id="spar:SPRG_19449"/>
<dbReference type="Proteomes" id="UP000030745">
    <property type="component" value="Unassembled WGS sequence"/>
</dbReference>
<evidence type="ECO:0000313" key="1">
    <source>
        <dbReference type="EMBL" id="KDO32356.1"/>
    </source>
</evidence>
<dbReference type="EMBL" id="KK583195">
    <property type="protein sequence ID" value="KDO32356.1"/>
    <property type="molecule type" value="Genomic_DNA"/>
</dbReference>
<dbReference type="RefSeq" id="XP_012197061.1">
    <property type="nucleotide sequence ID" value="XM_012341671.1"/>
</dbReference>
<keyword evidence="2" id="KW-1185">Reference proteome</keyword>